<evidence type="ECO:0000313" key="2">
    <source>
        <dbReference type="EMBL" id="EYC06607.1"/>
    </source>
</evidence>
<dbReference type="Proteomes" id="UP000024635">
    <property type="component" value="Unassembled WGS sequence"/>
</dbReference>
<dbReference type="AlphaFoldDB" id="A0A016TVG5"/>
<feature type="region of interest" description="Disordered" evidence="1">
    <location>
        <begin position="71"/>
        <end position="127"/>
    </location>
</feature>
<feature type="compositionally biased region" description="Basic and acidic residues" evidence="1">
    <location>
        <begin position="98"/>
        <end position="114"/>
    </location>
</feature>
<comment type="caution">
    <text evidence="2">The sequence shown here is derived from an EMBL/GenBank/DDBJ whole genome shotgun (WGS) entry which is preliminary data.</text>
</comment>
<accession>A0A016TVG5</accession>
<organism evidence="2 3">
    <name type="scientific">Ancylostoma ceylanicum</name>
    <dbReference type="NCBI Taxonomy" id="53326"/>
    <lineage>
        <taxon>Eukaryota</taxon>
        <taxon>Metazoa</taxon>
        <taxon>Ecdysozoa</taxon>
        <taxon>Nematoda</taxon>
        <taxon>Chromadorea</taxon>
        <taxon>Rhabditida</taxon>
        <taxon>Rhabditina</taxon>
        <taxon>Rhabditomorpha</taxon>
        <taxon>Strongyloidea</taxon>
        <taxon>Ancylostomatidae</taxon>
        <taxon>Ancylostomatinae</taxon>
        <taxon>Ancylostoma</taxon>
    </lineage>
</organism>
<gene>
    <name evidence="2" type="primary">Acey_s0075.g982</name>
    <name evidence="2" type="ORF">Y032_0075g982</name>
</gene>
<keyword evidence="3" id="KW-1185">Reference proteome</keyword>
<evidence type="ECO:0000313" key="3">
    <source>
        <dbReference type="Proteomes" id="UP000024635"/>
    </source>
</evidence>
<protein>
    <submittedName>
        <fullName evidence="2">Uncharacterized protein</fullName>
    </submittedName>
</protein>
<evidence type="ECO:0000256" key="1">
    <source>
        <dbReference type="SAM" id="MobiDB-lite"/>
    </source>
</evidence>
<sequence length="152" mass="16542">MVIAAADNATQTGYGEKTVLTQGQPCAKTCLTDLTCPLFQCTVIEFRYLYEYELFAFVSTDLGTTGGTIATSAGGSGVDEDGAGAIPPRPPNPGVSRAIRERAERYEDRDDYKRPTTRRRPTQSAMESFPTCFFSSPALLAHHSLSFPFVSE</sequence>
<dbReference type="EMBL" id="JARK01001411">
    <property type="protein sequence ID" value="EYC06607.1"/>
    <property type="molecule type" value="Genomic_DNA"/>
</dbReference>
<proteinExistence type="predicted"/>
<reference evidence="3" key="1">
    <citation type="journal article" date="2015" name="Nat. Genet.">
        <title>The genome and transcriptome of the zoonotic hookworm Ancylostoma ceylanicum identify infection-specific gene families.</title>
        <authorList>
            <person name="Schwarz E.M."/>
            <person name="Hu Y."/>
            <person name="Antoshechkin I."/>
            <person name="Miller M.M."/>
            <person name="Sternberg P.W."/>
            <person name="Aroian R.V."/>
        </authorList>
    </citation>
    <scope>NUCLEOTIDE SEQUENCE</scope>
    <source>
        <strain evidence="3">HY135</strain>
    </source>
</reference>
<name>A0A016TVG5_9BILA</name>